<dbReference type="InterPro" id="IPR042270">
    <property type="entry name" value="DusC_C"/>
</dbReference>
<dbReference type="EC" id="1.3.1.-" evidence="9"/>
<evidence type="ECO:0000256" key="4">
    <source>
        <dbReference type="ARBA" id="ARBA00022643"/>
    </source>
</evidence>
<feature type="binding site" evidence="12">
    <location>
        <position position="161"/>
    </location>
    <ligand>
        <name>FMN</name>
        <dbReference type="ChEBI" id="CHEBI:58210"/>
    </ligand>
</feature>
<evidence type="ECO:0000256" key="2">
    <source>
        <dbReference type="ARBA" id="ARBA00022555"/>
    </source>
</evidence>
<dbReference type="GO" id="GO:0050660">
    <property type="term" value="F:flavin adenine dinucleotide binding"/>
    <property type="evidence" value="ECO:0007669"/>
    <property type="project" value="InterPro"/>
</dbReference>
<keyword evidence="12" id="KW-0547">Nucleotide-binding</keyword>
<comment type="catalytic activity">
    <reaction evidence="9">
        <text>5,6-dihydrouridine(16) in tRNA + NADP(+) = uridine(16) in tRNA + NADPH + H(+)</text>
        <dbReference type="Rhea" id="RHEA:53376"/>
        <dbReference type="Rhea" id="RHEA-COMP:13543"/>
        <dbReference type="Rhea" id="RHEA-COMP:13544"/>
        <dbReference type="ChEBI" id="CHEBI:15378"/>
        <dbReference type="ChEBI" id="CHEBI:57783"/>
        <dbReference type="ChEBI" id="CHEBI:58349"/>
        <dbReference type="ChEBI" id="CHEBI:65315"/>
        <dbReference type="ChEBI" id="CHEBI:74443"/>
    </reaction>
</comment>
<dbReference type="PROSITE" id="PS01136">
    <property type="entry name" value="UPF0034"/>
    <property type="match status" value="1"/>
</dbReference>
<evidence type="ECO:0000256" key="12">
    <source>
        <dbReference type="PIRSR" id="PIRSR006621-2"/>
    </source>
</evidence>
<evidence type="ECO:0000256" key="11">
    <source>
        <dbReference type="PIRSR" id="PIRSR006621-1"/>
    </source>
</evidence>
<dbReference type="GO" id="GO:0000049">
    <property type="term" value="F:tRNA binding"/>
    <property type="evidence" value="ECO:0007669"/>
    <property type="project" value="UniProtKB-UniRule"/>
</dbReference>
<sequence length="332" mass="35696">MEGLLDDVLRAVLTASGGYDYAVTEFARVSGTLLPERFFRRLSSELQQGSRTVGGTPVRVQLLGSDPACMGENAARLAALAPAGIDLNFGCPAPTVNRHRGGAALLDEPELLGRIAAAVRRAVPRRIPLTAKMRLGINDPGRAVECAQALVDGGAGGLVVHARTKADGYRPPAHWEWVARIAEAVAVPVVANGEVWSAADWQRCRAVSGAADVMLGRGAVADPFLAARIRAGRLDVPDADERAREWAALLPLLGDFRDRVLRKVEPRHAPGRIKQWLHLLARNYLQAQHLFAAIRPLRTLPEIECMLVLHGVPAAAVRPMAPARALRLLEAA</sequence>
<keyword evidence="4 9" id="KW-0288">FMN</keyword>
<evidence type="ECO:0000256" key="1">
    <source>
        <dbReference type="ARBA" id="ARBA00001917"/>
    </source>
</evidence>
<keyword evidence="6 9" id="KW-0521">NADP</keyword>
<name>A0A140IE52_9RHOO</name>
<dbReference type="GO" id="GO:0102262">
    <property type="term" value="F:tRNA-dihydrouridine16 synthase activity"/>
    <property type="evidence" value="ECO:0007669"/>
    <property type="project" value="RHEA"/>
</dbReference>
<dbReference type="Pfam" id="PF01207">
    <property type="entry name" value="Dus"/>
    <property type="match status" value="1"/>
</dbReference>
<gene>
    <name evidence="9" type="primary">dusC</name>
    <name evidence="14" type="ORF">AC731_003180</name>
</gene>
<feature type="binding site" evidence="9">
    <location>
        <begin position="192"/>
        <end position="194"/>
    </location>
    <ligand>
        <name>FMN</name>
        <dbReference type="ChEBI" id="CHEBI:58210"/>
    </ligand>
</feature>
<comment type="similarity">
    <text evidence="9">Belongs to the Dus family. DusC subfamily.</text>
</comment>
<accession>A0A140IE52</accession>
<feature type="site" description="Interacts with tRNA; defines subfamily-specific binding signature" evidence="9">
    <location>
        <position position="274"/>
    </location>
</feature>
<comment type="catalytic activity">
    <reaction evidence="9">
        <text>5,6-dihydrouridine(16) in tRNA + NAD(+) = uridine(16) in tRNA + NADH + H(+)</text>
        <dbReference type="Rhea" id="RHEA:53380"/>
        <dbReference type="Rhea" id="RHEA-COMP:13543"/>
        <dbReference type="Rhea" id="RHEA-COMP:13544"/>
        <dbReference type="ChEBI" id="CHEBI:15378"/>
        <dbReference type="ChEBI" id="CHEBI:57540"/>
        <dbReference type="ChEBI" id="CHEBI:57945"/>
        <dbReference type="ChEBI" id="CHEBI:65315"/>
        <dbReference type="ChEBI" id="CHEBI:74443"/>
    </reaction>
</comment>
<dbReference type="InterPro" id="IPR035587">
    <property type="entry name" value="DUS-like_FMN-bd"/>
</dbReference>
<dbReference type="GO" id="GO:0010181">
    <property type="term" value="F:FMN binding"/>
    <property type="evidence" value="ECO:0007669"/>
    <property type="project" value="UniProtKB-UniRule"/>
</dbReference>
<feature type="site" description="Interacts with tRNA; defines subfamily-specific binding signature" evidence="9">
    <location>
        <position position="28"/>
    </location>
</feature>
<comment type="function">
    <text evidence="9">Catalyzes the synthesis of 5,6-dihydrouridine (D), a modified base found in the D-loop of most tRNAs, via the reduction of the C5-C6 double bond in target uridines. Specifically modifies U16 in tRNAs.</text>
</comment>
<dbReference type="PIRSF" id="PIRSF006621">
    <property type="entry name" value="Dus"/>
    <property type="match status" value="1"/>
</dbReference>
<feature type="active site" description="Proton donor" evidence="9 11">
    <location>
        <position position="91"/>
    </location>
</feature>
<dbReference type="InterPro" id="IPR001269">
    <property type="entry name" value="DUS_fam"/>
</dbReference>
<feature type="domain" description="DUS-like FMN-binding" evidence="13">
    <location>
        <begin position="1"/>
        <end position="228"/>
    </location>
</feature>
<feature type="binding site" evidence="9 12">
    <location>
        <position position="132"/>
    </location>
    <ligand>
        <name>FMN</name>
        <dbReference type="ChEBI" id="CHEBI:58210"/>
    </ligand>
</feature>
<dbReference type="InterPro" id="IPR032886">
    <property type="entry name" value="DusC"/>
</dbReference>
<reference evidence="15" key="1">
    <citation type="submission" date="2016-03" db="EMBL/GenBank/DDBJ databases">
        <authorList>
            <person name="Ma C."/>
            <person name="Zhou S."/>
            <person name="Yang G."/>
        </authorList>
    </citation>
    <scope>NUCLEOTIDE SEQUENCE [LARGE SCALE GENOMIC DNA]</scope>
    <source>
        <strain evidence="15">SgZ-1</strain>
    </source>
</reference>
<keyword evidence="2 9" id="KW-0820">tRNA-binding</keyword>
<dbReference type="STRING" id="1134435.AC731_003180"/>
<dbReference type="Gene3D" id="1.20.225.30">
    <property type="entry name" value="Dihydrouridine synthase, C-terminal recognition domain"/>
    <property type="match status" value="1"/>
</dbReference>
<evidence type="ECO:0000256" key="8">
    <source>
        <dbReference type="ARBA" id="ARBA00023002"/>
    </source>
</evidence>
<comment type="caution">
    <text evidence="9">Lacks conserved residue(s) required for the propagation of feature annotation.</text>
</comment>
<dbReference type="PANTHER" id="PTHR11082">
    <property type="entry name" value="TRNA-DIHYDROURIDINE SYNTHASE"/>
    <property type="match status" value="1"/>
</dbReference>
<evidence type="ECO:0000256" key="9">
    <source>
        <dbReference type="HAMAP-Rule" id="MF_02043"/>
    </source>
</evidence>
<evidence type="ECO:0000256" key="7">
    <source>
        <dbReference type="ARBA" id="ARBA00022884"/>
    </source>
</evidence>
<dbReference type="Gene3D" id="3.20.20.70">
    <property type="entry name" value="Aldolase class I"/>
    <property type="match status" value="1"/>
</dbReference>
<evidence type="ECO:0000256" key="5">
    <source>
        <dbReference type="ARBA" id="ARBA00022694"/>
    </source>
</evidence>
<dbReference type="Proteomes" id="UP000036902">
    <property type="component" value="Chromosome"/>
</dbReference>
<protein>
    <recommendedName>
        <fullName evidence="9">tRNA-dihydrouridine(16) synthase</fullName>
        <ecNumber evidence="9">1.3.1.-</ecNumber>
    </recommendedName>
    <alternativeName>
        <fullName evidence="9">U16-specific dihydrouridine synthase</fullName>
        <shortName evidence="9">U16-specific Dus</shortName>
    </alternativeName>
    <alternativeName>
        <fullName evidence="9">tRNA-dihydrouridine synthase C</fullName>
    </alternativeName>
</protein>
<evidence type="ECO:0000256" key="6">
    <source>
        <dbReference type="ARBA" id="ARBA00022857"/>
    </source>
</evidence>
<feature type="binding site" evidence="9 12">
    <location>
        <begin position="216"/>
        <end position="217"/>
    </location>
    <ligand>
        <name>FMN</name>
        <dbReference type="ChEBI" id="CHEBI:58210"/>
    </ligand>
</feature>
<dbReference type="EMBL" id="CP014646">
    <property type="protein sequence ID" value="AMO36027.1"/>
    <property type="molecule type" value="Genomic_DNA"/>
</dbReference>
<evidence type="ECO:0000256" key="3">
    <source>
        <dbReference type="ARBA" id="ARBA00022630"/>
    </source>
</evidence>
<proteinExistence type="inferred from homology"/>
<evidence type="ECO:0000313" key="15">
    <source>
        <dbReference type="Proteomes" id="UP000036902"/>
    </source>
</evidence>
<dbReference type="KEGG" id="thu:AC731_003180"/>
<feature type="site" description="Interacts with tRNA" evidence="9">
    <location>
        <position position="88"/>
    </location>
</feature>
<feature type="site" description="Interacts with tRNA" evidence="9">
    <location>
        <position position="169"/>
    </location>
</feature>
<dbReference type="InterPro" id="IPR013785">
    <property type="entry name" value="Aldolase_TIM"/>
</dbReference>
<keyword evidence="3 9" id="KW-0285">Flavoprotein</keyword>
<dbReference type="InterPro" id="IPR018517">
    <property type="entry name" value="tRNA_hU_synthase_CS"/>
</dbReference>
<feature type="site" description="Interacts with tRNA; defines subfamily-specific binding signature" evidence="9">
    <location>
        <position position="272"/>
    </location>
</feature>
<feature type="binding site" evidence="9 12">
    <location>
        <position position="61"/>
    </location>
    <ligand>
        <name>FMN</name>
        <dbReference type="ChEBI" id="CHEBI:58210"/>
    </ligand>
</feature>
<dbReference type="CDD" id="cd02801">
    <property type="entry name" value="DUS_like_FMN"/>
    <property type="match status" value="1"/>
</dbReference>
<dbReference type="PANTHER" id="PTHR11082:SF26">
    <property type="entry name" value="TRNA-DIHYDROURIDINE(16) SYNTHASE"/>
    <property type="match status" value="1"/>
</dbReference>
<feature type="site" description="Interacts with tRNA; defines subfamily-specific binding signature" evidence="9">
    <location>
        <position position="295"/>
    </location>
</feature>
<dbReference type="SUPFAM" id="SSF51395">
    <property type="entry name" value="FMN-linked oxidoreductases"/>
    <property type="match status" value="1"/>
</dbReference>
<dbReference type="HAMAP" id="MF_02043">
    <property type="entry name" value="DusC_subfam"/>
    <property type="match status" value="1"/>
</dbReference>
<keyword evidence="8 9" id="KW-0560">Oxidoreductase</keyword>
<keyword evidence="7 9" id="KW-0694">RNA-binding</keyword>
<dbReference type="AlphaFoldDB" id="A0A140IE52"/>
<organism evidence="14 15">
    <name type="scientific">Thauera humireducens</name>
    <dbReference type="NCBI Taxonomy" id="1134435"/>
    <lineage>
        <taxon>Bacteria</taxon>
        <taxon>Pseudomonadati</taxon>
        <taxon>Pseudomonadota</taxon>
        <taxon>Betaproteobacteria</taxon>
        <taxon>Rhodocyclales</taxon>
        <taxon>Zoogloeaceae</taxon>
        <taxon>Thauera</taxon>
    </lineage>
</organism>
<evidence type="ECO:0000259" key="13">
    <source>
        <dbReference type="Pfam" id="PF01207"/>
    </source>
</evidence>
<keyword evidence="5 9" id="KW-0819">tRNA processing</keyword>
<comment type="similarity">
    <text evidence="10">Belongs to the dus family.</text>
</comment>
<keyword evidence="15" id="KW-1185">Reference proteome</keyword>
<comment type="cofactor">
    <cofactor evidence="1 9 10 12">
        <name>FMN</name>
        <dbReference type="ChEBI" id="CHEBI:58210"/>
    </cofactor>
</comment>
<evidence type="ECO:0000256" key="10">
    <source>
        <dbReference type="PIRNR" id="PIRNR006621"/>
    </source>
</evidence>
<evidence type="ECO:0000313" key="14">
    <source>
        <dbReference type="EMBL" id="AMO36027.1"/>
    </source>
</evidence>